<keyword evidence="3" id="KW-1003">Cell membrane</keyword>
<dbReference type="RefSeq" id="WP_142767398.1">
    <property type="nucleotide sequence ID" value="NZ_CP041356.1"/>
</dbReference>
<accession>A0A514ZBD0</accession>
<reference evidence="9 10" key="1">
    <citation type="submission" date="2019-07" db="EMBL/GenBank/DDBJ databases">
        <title>Genome sequencing of KACC 19320.</title>
        <authorList>
            <person name="Heo J."/>
            <person name="Kim S.-J."/>
            <person name="Kim J.-S."/>
            <person name="Hong S.-B."/>
            <person name="Kwon S.-W."/>
        </authorList>
    </citation>
    <scope>NUCLEOTIDE SEQUENCE [LARGE SCALE GENOMIC DNA]</scope>
    <source>
        <strain evidence="9 10">KACC 19320</strain>
    </source>
</reference>
<evidence type="ECO:0000259" key="8">
    <source>
        <dbReference type="Pfam" id="PF00482"/>
    </source>
</evidence>
<evidence type="ECO:0000256" key="7">
    <source>
        <dbReference type="SAM" id="Phobius"/>
    </source>
</evidence>
<keyword evidence="5 7" id="KW-1133">Transmembrane helix</keyword>
<comment type="similarity">
    <text evidence="2">Belongs to the GSP F family.</text>
</comment>
<feature type="transmembrane region" description="Helical" evidence="7">
    <location>
        <begin position="311"/>
        <end position="332"/>
    </location>
</feature>
<dbReference type="InterPro" id="IPR018076">
    <property type="entry name" value="T2SS_GspF_dom"/>
</dbReference>
<feature type="domain" description="Type II secretion system protein GspF" evidence="8">
    <location>
        <begin position="23"/>
        <end position="141"/>
    </location>
</feature>
<dbReference type="Gene3D" id="1.20.81.30">
    <property type="entry name" value="Type II secretion system (T2SS), domain F"/>
    <property type="match status" value="2"/>
</dbReference>
<dbReference type="InterPro" id="IPR003004">
    <property type="entry name" value="GspF/PilC"/>
</dbReference>
<evidence type="ECO:0000256" key="5">
    <source>
        <dbReference type="ARBA" id="ARBA00022989"/>
    </source>
</evidence>
<dbReference type="OrthoDB" id="2294348at2"/>
<keyword evidence="4 7" id="KW-0812">Transmembrane</keyword>
<feature type="domain" description="Type II secretion system protein GspF" evidence="8">
    <location>
        <begin position="209"/>
        <end position="330"/>
    </location>
</feature>
<evidence type="ECO:0000256" key="3">
    <source>
        <dbReference type="ARBA" id="ARBA00022475"/>
    </source>
</evidence>
<evidence type="ECO:0000313" key="10">
    <source>
        <dbReference type="Proteomes" id="UP000315128"/>
    </source>
</evidence>
<proteinExistence type="inferred from homology"/>
<organism evidence="9 10">
    <name type="scientific">Lactococcus protaetiae</name>
    <dbReference type="NCBI Taxonomy" id="2592653"/>
    <lineage>
        <taxon>Bacteria</taxon>
        <taxon>Bacillati</taxon>
        <taxon>Bacillota</taxon>
        <taxon>Bacilli</taxon>
        <taxon>Lactobacillales</taxon>
        <taxon>Streptococcaceae</taxon>
        <taxon>Lactococcus</taxon>
    </lineage>
</organism>
<evidence type="ECO:0000256" key="2">
    <source>
        <dbReference type="ARBA" id="ARBA00005745"/>
    </source>
</evidence>
<dbReference type="Proteomes" id="UP000315128">
    <property type="component" value="Chromosome"/>
</dbReference>
<comment type="subcellular location">
    <subcellularLocation>
        <location evidence="1">Cell membrane</location>
        <topology evidence="1">Multi-pass membrane protein</topology>
    </subcellularLocation>
</comment>
<evidence type="ECO:0000256" key="6">
    <source>
        <dbReference type="ARBA" id="ARBA00023136"/>
    </source>
</evidence>
<dbReference type="EMBL" id="CP041356">
    <property type="protein sequence ID" value="QDK71875.1"/>
    <property type="molecule type" value="Genomic_DNA"/>
</dbReference>
<evidence type="ECO:0000313" key="9">
    <source>
        <dbReference type="EMBL" id="QDK71875.1"/>
    </source>
</evidence>
<gene>
    <name evidence="9" type="ORF">FLP15_01240</name>
</gene>
<evidence type="ECO:0000256" key="1">
    <source>
        <dbReference type="ARBA" id="ARBA00004651"/>
    </source>
</evidence>
<dbReference type="Pfam" id="PF00482">
    <property type="entry name" value="T2SSF"/>
    <property type="match status" value="2"/>
</dbReference>
<keyword evidence="6 7" id="KW-0472">Membrane</keyword>
<dbReference type="InterPro" id="IPR042094">
    <property type="entry name" value="T2SS_GspF_sf"/>
</dbReference>
<dbReference type="AlphaFoldDB" id="A0A514ZBD0"/>
<evidence type="ECO:0000256" key="4">
    <source>
        <dbReference type="ARBA" id="ARBA00022692"/>
    </source>
</evidence>
<name>A0A514ZBD0_9LACT</name>
<dbReference type="PANTHER" id="PTHR30012:SF0">
    <property type="entry name" value="TYPE II SECRETION SYSTEM PROTEIN F-RELATED"/>
    <property type="match status" value="1"/>
</dbReference>
<dbReference type="NCBIfam" id="NF041012">
    <property type="entry name" value="T4P_ComGB"/>
    <property type="match status" value="1"/>
</dbReference>
<feature type="transmembrane region" description="Helical" evidence="7">
    <location>
        <begin position="155"/>
        <end position="179"/>
    </location>
</feature>
<dbReference type="GO" id="GO:0005886">
    <property type="term" value="C:plasma membrane"/>
    <property type="evidence" value="ECO:0007669"/>
    <property type="project" value="UniProtKB-SubCell"/>
</dbReference>
<dbReference type="KEGG" id="lack:FLP15_01240"/>
<feature type="transmembrane region" description="Helical" evidence="7">
    <location>
        <begin position="114"/>
        <end position="135"/>
    </location>
</feature>
<dbReference type="PANTHER" id="PTHR30012">
    <property type="entry name" value="GENERAL SECRETION PATHWAY PROTEIN"/>
    <property type="match status" value="1"/>
</dbReference>
<sequence length="340" mass="38612">MDILQLLRLKRKKLSLIKQAKLIQLMANLTANGFHFGEIVEFLGLSHLVEQEFTLKLRAGLSAGQSLSEILEALNFSKNVVTQVELVEFHGHLSETLSFIEQNLRQQLTIKKKLAGLLTYPIILLVFLVGIMLGLKNYLLPQLDSGRSWAMILINHLPVLFVSSFVFLSVLTALGVVIFKKKPASRTFIFLARCPFLSDFVRLYLTAYFAREWGNLLAQGVDLKKILIIMRRQKSRIFSEVGEVLTERLEAGVNFDVAVSELGFLAPELAIMIEYGAMKDKLGLELLLYSEECWEIFFAKVERAMQWIQPIVFIFVALMIILLYVAMLLPIYSNMGTMMG</sequence>
<dbReference type="InterPro" id="IPR047692">
    <property type="entry name" value="T4P_ComGB"/>
</dbReference>
<keyword evidence="10" id="KW-1185">Reference proteome</keyword>
<protein>
    <submittedName>
        <fullName evidence="9">Type II secretion system F family protein</fullName>
    </submittedName>
</protein>